<name>A0ABU1VZH9_9GAMM</name>
<organism evidence="1 2">
    <name type="scientific">Rheinheimera soli</name>
    <dbReference type="NCBI Taxonomy" id="443616"/>
    <lineage>
        <taxon>Bacteria</taxon>
        <taxon>Pseudomonadati</taxon>
        <taxon>Pseudomonadota</taxon>
        <taxon>Gammaproteobacteria</taxon>
        <taxon>Chromatiales</taxon>
        <taxon>Chromatiaceae</taxon>
        <taxon>Rheinheimera</taxon>
    </lineage>
</organism>
<sequence length="40" mass="4355">MVETYNKLLDFVPATNSVASTGLPTLRQPISKTLCECLSI</sequence>
<dbReference type="Proteomes" id="UP001257909">
    <property type="component" value="Unassembled WGS sequence"/>
</dbReference>
<protein>
    <submittedName>
        <fullName evidence="1">Uncharacterized protein</fullName>
    </submittedName>
</protein>
<evidence type="ECO:0000313" key="1">
    <source>
        <dbReference type="EMBL" id="MDR7120858.1"/>
    </source>
</evidence>
<keyword evidence="2" id="KW-1185">Reference proteome</keyword>
<comment type="caution">
    <text evidence="1">The sequence shown here is derived from an EMBL/GenBank/DDBJ whole genome shotgun (WGS) entry which is preliminary data.</text>
</comment>
<gene>
    <name evidence="1" type="ORF">J2W69_001796</name>
</gene>
<reference evidence="1 2" key="1">
    <citation type="submission" date="2023-07" db="EMBL/GenBank/DDBJ databases">
        <title>Sorghum-associated microbial communities from plants grown in Nebraska, USA.</title>
        <authorList>
            <person name="Schachtman D."/>
        </authorList>
    </citation>
    <scope>NUCLEOTIDE SEQUENCE [LARGE SCALE GENOMIC DNA]</scope>
    <source>
        <strain evidence="1 2">4138</strain>
    </source>
</reference>
<dbReference type="EMBL" id="JAVDWR010000004">
    <property type="protein sequence ID" value="MDR7120858.1"/>
    <property type="molecule type" value="Genomic_DNA"/>
</dbReference>
<proteinExistence type="predicted"/>
<evidence type="ECO:0000313" key="2">
    <source>
        <dbReference type="Proteomes" id="UP001257909"/>
    </source>
</evidence>
<accession>A0ABU1VZH9</accession>